<comment type="similarity">
    <text evidence="2">Belongs to the RbfA family.</text>
</comment>
<organism evidence="3 4">
    <name type="scientific">Candidatus Sungbacteria bacterium RIFCSPHIGHO2_02_FULL_51_29</name>
    <dbReference type="NCBI Taxonomy" id="1802273"/>
    <lineage>
        <taxon>Bacteria</taxon>
        <taxon>Candidatus Sungiibacteriota</taxon>
    </lineage>
</organism>
<keyword evidence="1 2" id="KW-0690">Ribosome biogenesis</keyword>
<evidence type="ECO:0000256" key="1">
    <source>
        <dbReference type="ARBA" id="ARBA00022517"/>
    </source>
</evidence>
<proteinExistence type="inferred from homology"/>
<comment type="subunit">
    <text evidence="2">Monomer. Binds 30S ribosomal subunits, but not 50S ribosomal subunits or 70S ribosomes.</text>
</comment>
<dbReference type="AlphaFoldDB" id="A0A1G2KZJ0"/>
<keyword evidence="2" id="KW-0963">Cytoplasm</keyword>
<dbReference type="InterPro" id="IPR023799">
    <property type="entry name" value="RbfA_dom_sf"/>
</dbReference>
<dbReference type="PANTHER" id="PTHR33515:SF1">
    <property type="entry name" value="RIBOSOME-BINDING FACTOR A, CHLOROPLASTIC-RELATED"/>
    <property type="match status" value="1"/>
</dbReference>
<accession>A0A1G2KZJ0</accession>
<name>A0A1G2KZJ0_9BACT</name>
<comment type="function">
    <text evidence="2">One of several proteins that assist in the late maturation steps of the functional core of the 30S ribosomal subunit. Associates with free 30S ribosomal subunits (but not with 30S subunits that are part of 70S ribosomes or polysomes). Required for efficient processing of 16S rRNA. May interact with the 5'-terminal helix region of 16S rRNA.</text>
</comment>
<comment type="caution">
    <text evidence="3">The sequence shown here is derived from an EMBL/GenBank/DDBJ whole genome shotgun (WGS) entry which is preliminary data.</text>
</comment>
<dbReference type="PANTHER" id="PTHR33515">
    <property type="entry name" value="RIBOSOME-BINDING FACTOR A, CHLOROPLASTIC-RELATED"/>
    <property type="match status" value="1"/>
</dbReference>
<dbReference type="InterPro" id="IPR015946">
    <property type="entry name" value="KH_dom-like_a/b"/>
</dbReference>
<protein>
    <recommendedName>
        <fullName evidence="2">Ribosome-binding factor A</fullName>
    </recommendedName>
</protein>
<dbReference type="InterPro" id="IPR020053">
    <property type="entry name" value="Ribosome-bd_factorA_CS"/>
</dbReference>
<comment type="subcellular location">
    <subcellularLocation>
        <location evidence="2">Cytoplasm</location>
    </subcellularLocation>
</comment>
<dbReference type="NCBIfam" id="TIGR00082">
    <property type="entry name" value="rbfA"/>
    <property type="match status" value="1"/>
</dbReference>
<gene>
    <name evidence="2" type="primary">rbfA</name>
    <name evidence="3" type="ORF">A3C16_03745</name>
</gene>
<dbReference type="EMBL" id="MHQL01000005">
    <property type="protein sequence ID" value="OHA03901.1"/>
    <property type="molecule type" value="Genomic_DNA"/>
</dbReference>
<dbReference type="Pfam" id="PF02033">
    <property type="entry name" value="RBFA"/>
    <property type="match status" value="1"/>
</dbReference>
<evidence type="ECO:0000313" key="4">
    <source>
        <dbReference type="Proteomes" id="UP000177811"/>
    </source>
</evidence>
<dbReference type="Gene3D" id="3.30.300.20">
    <property type="match status" value="1"/>
</dbReference>
<reference evidence="3 4" key="1">
    <citation type="journal article" date="2016" name="Nat. Commun.">
        <title>Thousands of microbial genomes shed light on interconnected biogeochemical processes in an aquifer system.</title>
        <authorList>
            <person name="Anantharaman K."/>
            <person name="Brown C.T."/>
            <person name="Hug L.A."/>
            <person name="Sharon I."/>
            <person name="Castelle C.J."/>
            <person name="Probst A.J."/>
            <person name="Thomas B.C."/>
            <person name="Singh A."/>
            <person name="Wilkins M.J."/>
            <person name="Karaoz U."/>
            <person name="Brodie E.L."/>
            <person name="Williams K.H."/>
            <person name="Hubbard S.S."/>
            <person name="Banfield J.F."/>
        </authorList>
    </citation>
    <scope>NUCLEOTIDE SEQUENCE [LARGE SCALE GENOMIC DNA]</scope>
</reference>
<dbReference type="Proteomes" id="UP000177811">
    <property type="component" value="Unassembled WGS sequence"/>
</dbReference>
<dbReference type="SUPFAM" id="SSF89919">
    <property type="entry name" value="Ribosome-binding factor A, RbfA"/>
    <property type="match status" value="1"/>
</dbReference>
<evidence type="ECO:0000256" key="2">
    <source>
        <dbReference type="HAMAP-Rule" id="MF_00003"/>
    </source>
</evidence>
<sequence>MKRIESLNQTIHEELARVIDRELEFPEGTLVTITRIETSDDKYHAKAFFSILGSASSEEVLNMLNGRIPFIQKVLNRRLRIRPIPKIRFLFDEEEKRRETVEKLLGEPDRSSHV</sequence>
<dbReference type="GO" id="GO:0043024">
    <property type="term" value="F:ribosomal small subunit binding"/>
    <property type="evidence" value="ECO:0007669"/>
    <property type="project" value="TreeGrafter"/>
</dbReference>
<dbReference type="HAMAP" id="MF_00003">
    <property type="entry name" value="RbfA"/>
    <property type="match status" value="1"/>
</dbReference>
<evidence type="ECO:0000313" key="3">
    <source>
        <dbReference type="EMBL" id="OHA03901.1"/>
    </source>
</evidence>
<dbReference type="GO" id="GO:0030490">
    <property type="term" value="P:maturation of SSU-rRNA"/>
    <property type="evidence" value="ECO:0007669"/>
    <property type="project" value="UniProtKB-UniRule"/>
</dbReference>
<dbReference type="PROSITE" id="PS01319">
    <property type="entry name" value="RBFA"/>
    <property type="match status" value="1"/>
</dbReference>
<dbReference type="InterPro" id="IPR000238">
    <property type="entry name" value="RbfA"/>
</dbReference>
<dbReference type="GO" id="GO:0005829">
    <property type="term" value="C:cytosol"/>
    <property type="evidence" value="ECO:0007669"/>
    <property type="project" value="TreeGrafter"/>
</dbReference>